<organism evidence="1 2">
    <name type="scientific">Paramecium tetraurelia</name>
    <dbReference type="NCBI Taxonomy" id="5888"/>
    <lineage>
        <taxon>Eukaryota</taxon>
        <taxon>Sar</taxon>
        <taxon>Alveolata</taxon>
        <taxon>Ciliophora</taxon>
        <taxon>Intramacronucleata</taxon>
        <taxon>Oligohymenophorea</taxon>
        <taxon>Peniculida</taxon>
        <taxon>Parameciidae</taxon>
        <taxon>Paramecium</taxon>
    </lineage>
</organism>
<proteinExistence type="predicted"/>
<dbReference type="Proteomes" id="UP000000600">
    <property type="component" value="Unassembled WGS sequence"/>
</dbReference>
<name>A0E6V7_PARTE</name>
<reference evidence="1 2" key="1">
    <citation type="journal article" date="2006" name="Nature">
        <title>Global trends of whole-genome duplications revealed by the ciliate Paramecium tetraurelia.</title>
        <authorList>
            <consortium name="Genoscope"/>
            <person name="Aury J.-M."/>
            <person name="Jaillon O."/>
            <person name="Duret L."/>
            <person name="Noel B."/>
            <person name="Jubin C."/>
            <person name="Porcel B.M."/>
            <person name="Segurens B."/>
            <person name="Daubin V."/>
            <person name="Anthouard V."/>
            <person name="Aiach N."/>
            <person name="Arnaiz O."/>
            <person name="Billaut A."/>
            <person name="Beisson J."/>
            <person name="Blanc I."/>
            <person name="Bouhouche K."/>
            <person name="Camara F."/>
            <person name="Duharcourt S."/>
            <person name="Guigo R."/>
            <person name="Gogendeau D."/>
            <person name="Katinka M."/>
            <person name="Keller A.-M."/>
            <person name="Kissmehl R."/>
            <person name="Klotz C."/>
            <person name="Koll F."/>
            <person name="Le Moue A."/>
            <person name="Lepere C."/>
            <person name="Malinsky S."/>
            <person name="Nowacki M."/>
            <person name="Nowak J.K."/>
            <person name="Plattner H."/>
            <person name="Poulain J."/>
            <person name="Ruiz F."/>
            <person name="Serrano V."/>
            <person name="Zagulski M."/>
            <person name="Dessen P."/>
            <person name="Betermier M."/>
            <person name="Weissenbach J."/>
            <person name="Scarpelli C."/>
            <person name="Schachter V."/>
            <person name="Sperling L."/>
            <person name="Meyer E."/>
            <person name="Cohen J."/>
            <person name="Wincker P."/>
        </authorList>
    </citation>
    <scope>NUCLEOTIDE SEQUENCE [LARGE SCALE GENOMIC DNA]</scope>
    <source>
        <strain evidence="1 2">Stock d4-2</strain>
    </source>
</reference>
<dbReference type="HOGENOM" id="CLU_1622201_0_0_1"/>
<protein>
    <recommendedName>
        <fullName evidence="3">B box-type domain-containing protein</fullName>
    </recommendedName>
</protein>
<accession>A0E6V7</accession>
<dbReference type="GeneID" id="5044206"/>
<sequence>MDDFKCTYENHENDKIIGFCLNQKCQNTTKFCLKCLIDIHQDHQKDCIPFHRMIEFVNKPRQNLNELQTKFIKISEKLEKSFQQFFKTIDQEAIILENMDNILKDQDYSTFNEYIHILKQFYSKEKYNYICIFYIYKKRIKNKKTNSIKLQNNIRIRRNSTWQK</sequence>
<dbReference type="EMBL" id="CT868661">
    <property type="protein sequence ID" value="CAK91024.1"/>
    <property type="molecule type" value="Genomic_DNA"/>
</dbReference>
<keyword evidence="2" id="KW-1185">Reference proteome</keyword>
<dbReference type="InParanoid" id="A0E6V7"/>
<evidence type="ECO:0000313" key="2">
    <source>
        <dbReference type="Proteomes" id="UP000000600"/>
    </source>
</evidence>
<dbReference type="OMA" id="ICIQLIN"/>
<gene>
    <name evidence="1" type="ORF">GSPATT00023752001</name>
</gene>
<dbReference type="OrthoDB" id="319908at2759"/>
<dbReference type="KEGG" id="ptm:GSPATT00023752001"/>
<evidence type="ECO:0000313" key="1">
    <source>
        <dbReference type="EMBL" id="CAK91024.1"/>
    </source>
</evidence>
<evidence type="ECO:0008006" key="3">
    <source>
        <dbReference type="Google" id="ProtNLM"/>
    </source>
</evidence>
<dbReference type="AlphaFoldDB" id="A0E6V7"/>
<dbReference type="RefSeq" id="XP_001458421.1">
    <property type="nucleotide sequence ID" value="XM_001458384.1"/>
</dbReference>